<dbReference type="InterPro" id="IPR009081">
    <property type="entry name" value="PP-bd_ACP"/>
</dbReference>
<gene>
    <name evidence="2" type="ORF">HZF06_13880</name>
</gene>
<evidence type="ECO:0000259" key="1">
    <source>
        <dbReference type="PROSITE" id="PS50075"/>
    </source>
</evidence>
<dbReference type="SUPFAM" id="SSF47336">
    <property type="entry name" value="ACP-like"/>
    <property type="match status" value="1"/>
</dbReference>
<sequence>MIFEKVAKIVGEVINIDYEDITSDTQLIAYPGIEPISIAKIVIECEKKFKITIHDEDVHNFKSISDIVKYIEDILDED</sequence>
<dbReference type="AlphaFoldDB" id="A0A7D6VM47"/>
<evidence type="ECO:0000313" key="3">
    <source>
        <dbReference type="Proteomes" id="UP000512286"/>
    </source>
</evidence>
<dbReference type="Gene3D" id="1.10.1200.10">
    <property type="entry name" value="ACP-like"/>
    <property type="match status" value="1"/>
</dbReference>
<dbReference type="Pfam" id="PF00550">
    <property type="entry name" value="PP-binding"/>
    <property type="match status" value="1"/>
</dbReference>
<name>A0A7D6VM47_9CLOT</name>
<feature type="domain" description="Carrier" evidence="1">
    <location>
        <begin position="1"/>
        <end position="75"/>
    </location>
</feature>
<dbReference type="PROSITE" id="PS50075">
    <property type="entry name" value="CARRIER"/>
    <property type="match status" value="1"/>
</dbReference>
<dbReference type="EMBL" id="CP059378">
    <property type="protein sequence ID" value="QLY78176.1"/>
    <property type="molecule type" value="Genomic_DNA"/>
</dbReference>
<dbReference type="RefSeq" id="WP_181600616.1">
    <property type="nucleotide sequence ID" value="NZ_CP059378.1"/>
</dbReference>
<organism evidence="2 3">
    <name type="scientific">Clostridium intestinale</name>
    <dbReference type="NCBI Taxonomy" id="36845"/>
    <lineage>
        <taxon>Bacteria</taxon>
        <taxon>Bacillati</taxon>
        <taxon>Bacillota</taxon>
        <taxon>Clostridia</taxon>
        <taxon>Eubacteriales</taxon>
        <taxon>Clostridiaceae</taxon>
        <taxon>Clostridium</taxon>
    </lineage>
</organism>
<reference evidence="2 3" key="1">
    <citation type="submission" date="2020-07" db="EMBL/GenBank/DDBJ databases">
        <title>Electron transfer.</title>
        <authorList>
            <person name="Huang L."/>
            <person name="Liu X."/>
            <person name="Zhou S."/>
        </authorList>
    </citation>
    <scope>NUCLEOTIDE SEQUENCE [LARGE SCALE GENOMIC DNA]</scope>
    <source>
        <strain evidence="2 3">Lx1</strain>
    </source>
</reference>
<protein>
    <recommendedName>
        <fullName evidence="1">Carrier domain-containing protein</fullName>
    </recommendedName>
</protein>
<proteinExistence type="predicted"/>
<dbReference type="KEGG" id="cint:HZF06_13880"/>
<dbReference type="Proteomes" id="UP000512286">
    <property type="component" value="Chromosome"/>
</dbReference>
<evidence type="ECO:0000313" key="2">
    <source>
        <dbReference type="EMBL" id="QLY78176.1"/>
    </source>
</evidence>
<accession>A0A7D6VM47</accession>
<dbReference type="InterPro" id="IPR036736">
    <property type="entry name" value="ACP-like_sf"/>
</dbReference>